<name>A0A8H6BTN8_CANAX</name>
<dbReference type="PANTHER" id="PTHR28052:SF1">
    <property type="entry name" value="UPF0545 PROTEIN C22ORF39"/>
    <property type="match status" value="1"/>
</dbReference>
<evidence type="ECO:0008006" key="3">
    <source>
        <dbReference type="Google" id="ProtNLM"/>
    </source>
</evidence>
<reference evidence="1 2" key="1">
    <citation type="submission" date="2020-03" db="EMBL/GenBank/DDBJ databases">
        <title>FDA dAtabase for Regulatory Grade micrObial Sequences (FDA-ARGOS): Supporting development and validation of Infectious Disease Dx tests.</title>
        <authorList>
            <person name="Campos J."/>
            <person name="Goldberg B."/>
            <person name="Tallon L."/>
            <person name="Sadzewicz L."/>
            <person name="Vavikolanu K."/>
            <person name="Mehta A."/>
            <person name="Aluvathingal J."/>
            <person name="Nadendla S."/>
            <person name="Nandy P."/>
            <person name="Geyer C."/>
            <person name="Yan Y."/>
            <person name="Sichtig H."/>
        </authorList>
    </citation>
    <scope>NUCLEOTIDE SEQUENCE [LARGE SCALE GENOMIC DNA]</scope>
    <source>
        <strain evidence="1 2">FDAARGOS_656</strain>
    </source>
</reference>
<evidence type="ECO:0000313" key="1">
    <source>
        <dbReference type="EMBL" id="KAF6063459.1"/>
    </source>
</evidence>
<evidence type="ECO:0000313" key="2">
    <source>
        <dbReference type="Proteomes" id="UP000536275"/>
    </source>
</evidence>
<proteinExistence type="predicted"/>
<dbReference type="PANTHER" id="PTHR28052">
    <property type="entry name" value="UPF0545 PROTEIN C22ORF39"/>
    <property type="match status" value="1"/>
</dbReference>
<protein>
    <recommendedName>
        <fullName evidence="3">Early meiotic induction protein 1</fullName>
    </recommendedName>
</protein>
<sequence>MAKLVRHLTSNEEIVEEIWKLFQDSNEDVQKRRKEITKSIQKDTSLNEYPGSVSMMTALDELIACFALGGQVKNYYRYGTYDSCTRQREKFWFAIKHGSFREQEERPLEESSERELTNRIKVQEFYKKRFLEDKAKGSSEDIWNKREELLSNPFKK</sequence>
<dbReference type="InterPro" id="IPR021475">
    <property type="entry name" value="Pants/Emi1-like"/>
</dbReference>
<dbReference type="Proteomes" id="UP000536275">
    <property type="component" value="Unassembled WGS sequence"/>
</dbReference>
<organism evidence="1 2">
    <name type="scientific">Candida albicans</name>
    <name type="common">Yeast</name>
    <dbReference type="NCBI Taxonomy" id="5476"/>
    <lineage>
        <taxon>Eukaryota</taxon>
        <taxon>Fungi</taxon>
        <taxon>Dikarya</taxon>
        <taxon>Ascomycota</taxon>
        <taxon>Saccharomycotina</taxon>
        <taxon>Pichiomycetes</taxon>
        <taxon>Debaryomycetaceae</taxon>
        <taxon>Candida/Lodderomyces clade</taxon>
        <taxon>Candida</taxon>
    </lineage>
</organism>
<dbReference type="Pfam" id="PF11326">
    <property type="entry name" value="PANTS-like"/>
    <property type="match status" value="1"/>
</dbReference>
<accession>A0A8H6BTN8</accession>
<comment type="caution">
    <text evidence="1">The sequence shown here is derived from an EMBL/GenBank/DDBJ whole genome shotgun (WGS) entry which is preliminary data.</text>
</comment>
<gene>
    <name evidence="1" type="ORF">FOB64_005099</name>
</gene>
<dbReference type="EMBL" id="JABWAD010000060">
    <property type="protein sequence ID" value="KAF6063459.1"/>
    <property type="molecule type" value="Genomic_DNA"/>
</dbReference>
<dbReference type="AlphaFoldDB" id="A0A8H6BTN8"/>